<gene>
    <name evidence="3" type="primary">MAP3K12</name>
</gene>
<dbReference type="GO" id="GO:0004674">
    <property type="term" value="F:protein serine/threonine kinase activity"/>
    <property type="evidence" value="ECO:0007669"/>
    <property type="project" value="TreeGrafter"/>
</dbReference>
<dbReference type="PANTHER" id="PTHR44329">
    <property type="entry name" value="SERINE/THREONINE-PROTEIN KINASE TNNI3K-RELATED"/>
    <property type="match status" value="1"/>
</dbReference>
<feature type="domain" description="Protein kinase" evidence="2">
    <location>
        <begin position="71"/>
        <end position="312"/>
    </location>
</feature>
<dbReference type="EMBL" id="MN211346">
    <property type="protein sequence ID" value="QMV48159.1"/>
    <property type="molecule type" value="mRNA"/>
</dbReference>
<dbReference type="Gene3D" id="1.10.510.10">
    <property type="entry name" value="Transferase(Phosphotransferase) domain 1"/>
    <property type="match status" value="1"/>
</dbReference>
<feature type="region of interest" description="Disordered" evidence="1">
    <location>
        <begin position="454"/>
        <end position="474"/>
    </location>
</feature>
<dbReference type="Pfam" id="PF07714">
    <property type="entry name" value="PK_Tyr_Ser-Thr"/>
    <property type="match status" value="1"/>
</dbReference>
<dbReference type="PANTHER" id="PTHR44329:SF304">
    <property type="entry name" value="MITOGEN-ACTIVATED PROTEIN KINASE KINASE KINASE 13-LIKE ISOFORM X1"/>
    <property type="match status" value="1"/>
</dbReference>
<evidence type="ECO:0000256" key="1">
    <source>
        <dbReference type="SAM" id="MobiDB-lite"/>
    </source>
</evidence>
<accession>A0A8E4JCE6</accession>
<organism evidence="3">
    <name type="scientific">Plutella xylostella</name>
    <name type="common">Diamondback moth</name>
    <name type="synonym">Plutella maculipennis</name>
    <dbReference type="NCBI Taxonomy" id="51655"/>
    <lineage>
        <taxon>Eukaryota</taxon>
        <taxon>Metazoa</taxon>
        <taxon>Ecdysozoa</taxon>
        <taxon>Arthropoda</taxon>
        <taxon>Hexapoda</taxon>
        <taxon>Insecta</taxon>
        <taxon>Pterygota</taxon>
        <taxon>Neoptera</taxon>
        <taxon>Endopterygota</taxon>
        <taxon>Lepidoptera</taxon>
        <taxon>Glossata</taxon>
        <taxon>Ditrysia</taxon>
        <taxon>Yponomeutoidea</taxon>
        <taxon>Plutellidae</taxon>
        <taxon>Plutella</taxon>
    </lineage>
</organism>
<keyword evidence="3" id="KW-0418">Kinase</keyword>
<dbReference type="InterPro" id="IPR001245">
    <property type="entry name" value="Ser-Thr/Tyr_kinase_cat_dom"/>
</dbReference>
<dbReference type="SUPFAM" id="SSF56112">
    <property type="entry name" value="Protein kinase-like (PK-like)"/>
    <property type="match status" value="1"/>
</dbReference>
<dbReference type="InterPro" id="IPR008271">
    <property type="entry name" value="Ser/Thr_kinase_AS"/>
</dbReference>
<dbReference type="InterPro" id="IPR051681">
    <property type="entry name" value="Ser/Thr_Kinases-Pseudokinases"/>
</dbReference>
<dbReference type="GO" id="GO:0005524">
    <property type="term" value="F:ATP binding"/>
    <property type="evidence" value="ECO:0007669"/>
    <property type="project" value="InterPro"/>
</dbReference>
<dbReference type="InterPro" id="IPR000719">
    <property type="entry name" value="Prot_kinase_dom"/>
</dbReference>
<dbReference type="InterPro" id="IPR011009">
    <property type="entry name" value="Kinase-like_dom_sf"/>
</dbReference>
<dbReference type="GO" id="GO:0006950">
    <property type="term" value="P:response to stress"/>
    <property type="evidence" value="ECO:0007669"/>
    <property type="project" value="UniProtKB-ARBA"/>
</dbReference>
<proteinExistence type="evidence at transcript level"/>
<dbReference type="SMART" id="SM00220">
    <property type="entry name" value="S_TKc"/>
    <property type="match status" value="1"/>
</dbReference>
<sequence>MDANKDEVDTAGYEKDELLVLGLPAYEAAEKKELYWMSGVADCFSTVLSIFRPDEMKPTREDQWEVPFEAVSELVYLGSGAQGVVFSGMFRGEMVAVKKLRDKSETDFKHLRKLNHENIVRFRGVCTQPPCYCVIMEFCQYGPLYDFLHSGVTFAPKQILKWAKEIAQGMAYLHQHKIIHRDLKSPNILIADNLVVKVSDFGTSREWDDASAIMSFTGTVAWMAPEIIRHEPCSERVDVWSYGVVLWELLTQEVPYKNLEAHAIMWGVGTNTVSLPIPSTCPESLQLLMAQCWNRVPRNRPPFKIIVAHLEIAGGELSSIRANNFGATQAEWRKEVQDSMDKMYNQSSPNPLPADDAAWQRRSELRHARDIRQVYEQQLKRANDLYMEVCAVRLQLEQREKTCSEREKALKACKCTSGLRKKFNRQASSSSDSAMPQLAFMVQAINKNLNQALRKRSPDVVPKDDKEEEAPFNNEENPTVTIKVEELCSCSEGEESDNNNVTDDQVEKQDNMKNENVVAKVAEAAITSVITKEPVAVHHKDTVVEYNGNHQVNTATVLAINENDNYVPDLAHV</sequence>
<dbReference type="Gene3D" id="3.30.200.20">
    <property type="entry name" value="Phosphorylase Kinase, domain 1"/>
    <property type="match status" value="1"/>
</dbReference>
<dbReference type="GO" id="GO:0005737">
    <property type="term" value="C:cytoplasm"/>
    <property type="evidence" value="ECO:0007669"/>
    <property type="project" value="TreeGrafter"/>
</dbReference>
<reference evidence="3" key="1">
    <citation type="submission" date="2019-07" db="EMBL/GenBank/DDBJ databases">
        <authorList>
            <person name="Guo Z."/>
            <person name="Kang S."/>
            <person name="Zhang Y."/>
        </authorList>
    </citation>
    <scope>NUCLEOTIDE SEQUENCE</scope>
    <source>
        <tissue evidence="3">Midgut</tissue>
    </source>
</reference>
<feature type="compositionally biased region" description="Basic and acidic residues" evidence="1">
    <location>
        <begin position="456"/>
        <end position="465"/>
    </location>
</feature>
<name>A0A8E4JCE6_PLUXY</name>
<dbReference type="PROSITE" id="PS00108">
    <property type="entry name" value="PROTEIN_KINASE_ST"/>
    <property type="match status" value="1"/>
</dbReference>
<evidence type="ECO:0000313" key="3">
    <source>
        <dbReference type="EMBL" id="QMV48159.1"/>
    </source>
</evidence>
<dbReference type="PROSITE" id="PS50011">
    <property type="entry name" value="PROTEIN_KINASE_DOM"/>
    <property type="match status" value="1"/>
</dbReference>
<dbReference type="PRINTS" id="PR00109">
    <property type="entry name" value="TYRKINASE"/>
</dbReference>
<protein>
    <submittedName>
        <fullName evidence="3">Mitogen-activated protein kinase kinase kinase 12</fullName>
    </submittedName>
</protein>
<dbReference type="AlphaFoldDB" id="A0A8E4JCE6"/>
<evidence type="ECO:0000259" key="2">
    <source>
        <dbReference type="PROSITE" id="PS50011"/>
    </source>
</evidence>
<keyword evidence="3" id="KW-0808">Transferase</keyword>